<dbReference type="OrthoDB" id="747295at2759"/>
<comment type="caution">
    <text evidence="7">The sequence shown here is derived from an EMBL/GenBank/DDBJ whole genome shotgun (WGS) entry which is preliminary data.</text>
</comment>
<dbReference type="AlphaFoldDB" id="A0A811RF16"/>
<dbReference type="InterPro" id="IPR003657">
    <property type="entry name" value="WRKY_dom"/>
</dbReference>
<dbReference type="EMBL" id="CAJGYO010000014">
    <property type="protein sequence ID" value="CAD6268550.1"/>
    <property type="molecule type" value="Genomic_DNA"/>
</dbReference>
<dbReference type="InterPro" id="IPR036576">
    <property type="entry name" value="WRKY_dom_sf"/>
</dbReference>
<evidence type="ECO:0000256" key="5">
    <source>
        <dbReference type="ARBA" id="ARBA00023242"/>
    </source>
</evidence>
<dbReference type="Proteomes" id="UP000604825">
    <property type="component" value="Unassembled WGS sequence"/>
</dbReference>
<dbReference type="InterPro" id="IPR044810">
    <property type="entry name" value="WRKY_plant"/>
</dbReference>
<dbReference type="SUPFAM" id="SSF118290">
    <property type="entry name" value="WRKY DNA-binding domain"/>
    <property type="match status" value="1"/>
</dbReference>
<gene>
    <name evidence="7" type="ORF">NCGR_LOCUS51855</name>
</gene>
<reference evidence="7" key="1">
    <citation type="submission" date="2020-10" db="EMBL/GenBank/DDBJ databases">
        <authorList>
            <person name="Han B."/>
            <person name="Lu T."/>
            <person name="Zhao Q."/>
            <person name="Huang X."/>
            <person name="Zhao Y."/>
        </authorList>
    </citation>
    <scope>NUCLEOTIDE SEQUENCE</scope>
</reference>
<name>A0A811RF16_9POAL</name>
<evidence type="ECO:0000256" key="2">
    <source>
        <dbReference type="ARBA" id="ARBA00023015"/>
    </source>
</evidence>
<dbReference type="GO" id="GO:0043565">
    <property type="term" value="F:sequence-specific DNA binding"/>
    <property type="evidence" value="ECO:0007669"/>
    <property type="project" value="InterPro"/>
</dbReference>
<evidence type="ECO:0000259" key="6">
    <source>
        <dbReference type="PROSITE" id="PS50811"/>
    </source>
</evidence>
<evidence type="ECO:0000313" key="7">
    <source>
        <dbReference type="EMBL" id="CAD6268550.1"/>
    </source>
</evidence>
<keyword evidence="5" id="KW-0539">Nucleus</keyword>
<keyword evidence="2" id="KW-0805">Transcription regulation</keyword>
<dbReference type="Gene3D" id="2.20.25.80">
    <property type="entry name" value="WRKY domain"/>
    <property type="match status" value="1"/>
</dbReference>
<dbReference type="GO" id="GO:0005634">
    <property type="term" value="C:nucleus"/>
    <property type="evidence" value="ECO:0007669"/>
    <property type="project" value="UniProtKB-SubCell"/>
</dbReference>
<dbReference type="PROSITE" id="PS50811">
    <property type="entry name" value="WRKY"/>
    <property type="match status" value="1"/>
</dbReference>
<sequence length="332" mass="37660">MPAGQVPHADIGRSGHRFLAPTVIYVVKLIHPLLYQLSLCYEKVKSEKNRILNDTFSSTILLMDRDTLPSLFHGCQVVINEIEHQRALVMELHNLILPTLDPCSRQEKLAQQLFQDIFSSSSKVISFLELGDNSKKQADLIKYRRKGSKNNVDSHMLGEEAKQIGNKRRKNAQHTGSVVTQAPHFDGYQWRKYGQKWISKAKHSRSYYRCANSKDQGCLATKTVQQKESDGSAGTVRLFDVDYYGQHICKKDDIIHPYVVETTRYSAPIVNHNQSISGSTVVHNDVLGIQDESFENLFMVPSTPEYLIDFTDIEMAGALEVTSMMIPEDIWA</sequence>
<feature type="domain" description="WRKY" evidence="6">
    <location>
        <begin position="186"/>
        <end position="230"/>
    </location>
</feature>
<keyword evidence="4" id="KW-0804">Transcription</keyword>
<comment type="subcellular location">
    <subcellularLocation>
        <location evidence="1">Nucleus</location>
    </subcellularLocation>
</comment>
<organism evidence="7 8">
    <name type="scientific">Miscanthus lutarioriparius</name>
    <dbReference type="NCBI Taxonomy" id="422564"/>
    <lineage>
        <taxon>Eukaryota</taxon>
        <taxon>Viridiplantae</taxon>
        <taxon>Streptophyta</taxon>
        <taxon>Embryophyta</taxon>
        <taxon>Tracheophyta</taxon>
        <taxon>Spermatophyta</taxon>
        <taxon>Magnoliopsida</taxon>
        <taxon>Liliopsida</taxon>
        <taxon>Poales</taxon>
        <taxon>Poaceae</taxon>
        <taxon>PACMAD clade</taxon>
        <taxon>Panicoideae</taxon>
        <taxon>Andropogonodae</taxon>
        <taxon>Andropogoneae</taxon>
        <taxon>Saccharinae</taxon>
        <taxon>Miscanthus</taxon>
    </lineage>
</organism>
<proteinExistence type="predicted"/>
<protein>
    <recommendedName>
        <fullName evidence="6">WRKY domain-containing protein</fullName>
    </recommendedName>
</protein>
<evidence type="ECO:0000256" key="1">
    <source>
        <dbReference type="ARBA" id="ARBA00004123"/>
    </source>
</evidence>
<dbReference type="PANTHER" id="PTHR31282">
    <property type="entry name" value="WRKY TRANSCRIPTION FACTOR 21-RELATED"/>
    <property type="match status" value="1"/>
</dbReference>
<accession>A0A811RF16</accession>
<evidence type="ECO:0000256" key="3">
    <source>
        <dbReference type="ARBA" id="ARBA00023125"/>
    </source>
</evidence>
<evidence type="ECO:0000256" key="4">
    <source>
        <dbReference type="ARBA" id="ARBA00023163"/>
    </source>
</evidence>
<keyword evidence="8" id="KW-1185">Reference proteome</keyword>
<evidence type="ECO:0000313" key="8">
    <source>
        <dbReference type="Proteomes" id="UP000604825"/>
    </source>
</evidence>
<dbReference type="SMART" id="SM00774">
    <property type="entry name" value="WRKY"/>
    <property type="match status" value="1"/>
</dbReference>
<keyword evidence="3" id="KW-0238">DNA-binding</keyword>
<dbReference type="GO" id="GO:0003700">
    <property type="term" value="F:DNA-binding transcription factor activity"/>
    <property type="evidence" value="ECO:0007669"/>
    <property type="project" value="InterPro"/>
</dbReference>
<dbReference type="Pfam" id="PF03106">
    <property type="entry name" value="WRKY"/>
    <property type="match status" value="1"/>
</dbReference>